<proteinExistence type="predicted"/>
<protein>
    <submittedName>
        <fullName evidence="2">Putative secreted protein (Por secretion system target)</fullName>
    </submittedName>
</protein>
<dbReference type="InterPro" id="IPR011493">
    <property type="entry name" value="GLUG"/>
</dbReference>
<feature type="domain" description="Fibronectin type-III" evidence="1">
    <location>
        <begin position="410"/>
        <end position="500"/>
    </location>
</feature>
<dbReference type="SUPFAM" id="SSF49265">
    <property type="entry name" value="Fibronectin type III"/>
    <property type="match status" value="3"/>
</dbReference>
<dbReference type="PANTHER" id="PTHR46957">
    <property type="entry name" value="CYTOKINE RECEPTOR"/>
    <property type="match status" value="1"/>
</dbReference>
<dbReference type="EMBL" id="QKZK01000043">
    <property type="protein sequence ID" value="PZX11200.1"/>
    <property type="molecule type" value="Genomic_DNA"/>
</dbReference>
<evidence type="ECO:0000313" key="2">
    <source>
        <dbReference type="EMBL" id="PZX11200.1"/>
    </source>
</evidence>
<comment type="caution">
    <text evidence="2">The sequence shown here is derived from an EMBL/GenBank/DDBJ whole genome shotgun (WGS) entry which is preliminary data.</text>
</comment>
<dbReference type="InterPro" id="IPR026444">
    <property type="entry name" value="Secre_tail"/>
</dbReference>
<dbReference type="Gene3D" id="2.160.20.110">
    <property type="match status" value="1"/>
</dbReference>
<dbReference type="NCBIfam" id="TIGR04183">
    <property type="entry name" value="Por_Secre_tail"/>
    <property type="match status" value="1"/>
</dbReference>
<keyword evidence="3" id="KW-1185">Reference proteome</keyword>
<name>A0A2W7MTR5_9BACT</name>
<dbReference type="PANTHER" id="PTHR46957:SF3">
    <property type="entry name" value="CYTOKINE RECEPTOR"/>
    <property type="match status" value="1"/>
</dbReference>
<dbReference type="Pfam" id="PF07581">
    <property type="entry name" value="Glug"/>
    <property type="match status" value="2"/>
</dbReference>
<dbReference type="PROSITE" id="PS50853">
    <property type="entry name" value="FN3"/>
    <property type="match status" value="6"/>
</dbReference>
<gene>
    <name evidence="2" type="ORF">LX69_03215</name>
</gene>
<evidence type="ECO:0000259" key="1">
    <source>
        <dbReference type="PROSITE" id="PS50853"/>
    </source>
</evidence>
<feature type="non-terminal residue" evidence="2">
    <location>
        <position position="1"/>
    </location>
</feature>
<dbReference type="CDD" id="cd00063">
    <property type="entry name" value="FN3"/>
    <property type="match status" value="5"/>
</dbReference>
<accession>A0A2W7MTR5</accession>
<dbReference type="InterPro" id="IPR013783">
    <property type="entry name" value="Ig-like_fold"/>
</dbReference>
<dbReference type="Proteomes" id="UP000249239">
    <property type="component" value="Unassembled WGS sequence"/>
</dbReference>
<dbReference type="Pfam" id="PF00041">
    <property type="entry name" value="fn3"/>
    <property type="match status" value="1"/>
</dbReference>
<dbReference type="Gene3D" id="2.60.40.10">
    <property type="entry name" value="Immunoglobulins"/>
    <property type="match status" value="5"/>
</dbReference>
<evidence type="ECO:0000313" key="3">
    <source>
        <dbReference type="Proteomes" id="UP000249239"/>
    </source>
</evidence>
<sequence length="1398" mass="153843">GGLVGSNSNGDGLSLSYSVCSVTGQYSVGGLVGYNYASIRNCYSRGAVSGISSVGGLVGSTYSYSWSPGAIENCYSTGVVTNGGGMIGTNSNTSVMNSFWDTQTSGQSSSQGGVGKSSIDLQGFDVYYNSNYQFKTIHEQSNWNIGHGRNNGYAYLNWQFPDDVYPSDPVKATVQTMNVAGVAPNEANVLGKILFVGTPVATSYGVCWSESEMPDLNSNVMAVNSGIQTGKFSCEITGLSASTSYYARAFVTNSQGTAYGEQVTFTTLAPGSITLCEAVDNCDLLFSTGGYDDWVAQTENSFDGVDVVRSGTIPSYSNSWIETSVEGFGVLSFYWNVLAYWNNQMQFYIDGELQSTRYGSTTSSWDNLTYYLKGGTHTLRWVYQKNSSIVEGSDCGYLDQVVFTPVHCPFPEDLSATDLTTSSALLSWIEMQTADLWDIEWGQIGFVQGNGTIVEDVSSNPYLLEGLSAATMYDFYVRSKCSLTEQSSWVGPFTFMTNCEAMAFPFTCSFDEVNHLPVCWSSNGKKIYSVDVTNHQNHSANNSARLYHADYSEAYLVTPVTETSINLLRLNFKALQGDCPESGKLSVGTMTNPSDPASFKAIHQLEITNSPGEPWQEFSLYFTGYTGSDKYLALRLGSELSSGWSRVFIDDINIGLKPQVPEPTFLESVVMDAYNASMTWRENGSASEWEVKYGIPGFDVEREGFSVVVSSLSCNLSALTPETTYQAYVRSVDGLNVSEWSLPILFTTQPTCLQPSLLTAALIDEQSVRLSWQANGSGTLWDVEYGNYGFTQGSGTFVVGIDVTNYDVLSLDASTEYTFYVRSNCGNGDYSDWSGPYVFATNCGVITAPYSQSFDQASSYSFPMCWYRTGADDYKIDLTMDRYYSSSSSARMYHGDNSYAILATPEIGQMISSIVLNFKALLGNCPEVGKLTVGTMSNPLDESTFVAYQEFDVINRPGQSWHDFTVYFDQYTGTDKHIAFRLGYTGITSWARAFIDDVVLITFPDCIKPLGLSVSEITYTGATLNWEQYGNANLWNVEWGLPGFILGAGNHVSGNRSNQLTLSDLVSGASYEFYVQTQCAVDEFSEWTGPYLFKTNVEGDDCSNAFDLKQLTSPYMGTTSTASNDFSLCNMGSSNDLIFYRDVEHGASIRVWQSFNDFDSRHSMRWGGACPGINEIACVDDDDYEPILWENTTGQTQRVWFVLGGYSFNSGNFTIEWTYVEPMFIQPDDLFVDNQTKTSADLSWREMGNASHWEVEYGVDGFILGTGIAVNDLIVSSCSLSGLSQVTHYQFYVRSVYSDAEKSGWSGPYAFSTLGAGTSVEWENVNEGNVVIFPNPFVDELRILKNDIPVSTRARLFDMTGNQISEFELDGQPLNLSHLSSGVYFVNIDGNSYKIVKR</sequence>
<reference evidence="2 3" key="1">
    <citation type="submission" date="2018-06" db="EMBL/GenBank/DDBJ databases">
        <title>Genomic Encyclopedia of Archaeal and Bacterial Type Strains, Phase II (KMG-II): from individual species to whole genera.</title>
        <authorList>
            <person name="Goeker M."/>
        </authorList>
    </citation>
    <scope>NUCLEOTIDE SEQUENCE [LARGE SCALE GENOMIC DNA]</scope>
    <source>
        <strain evidence="2 3">DSM 6779</strain>
    </source>
</reference>
<feature type="domain" description="Fibronectin type-III" evidence="1">
    <location>
        <begin position="662"/>
        <end position="751"/>
    </location>
</feature>
<dbReference type="InterPro" id="IPR050713">
    <property type="entry name" value="RTP_Phos/Ushers"/>
</dbReference>
<feature type="domain" description="Fibronectin type-III" evidence="1">
    <location>
        <begin position="1226"/>
        <end position="1316"/>
    </location>
</feature>
<dbReference type="Pfam" id="PF18962">
    <property type="entry name" value="Por_Secre_tail"/>
    <property type="match status" value="1"/>
</dbReference>
<dbReference type="OrthoDB" id="933627at2"/>
<dbReference type="InterPro" id="IPR036116">
    <property type="entry name" value="FN3_sf"/>
</dbReference>
<dbReference type="GO" id="GO:0016020">
    <property type="term" value="C:membrane"/>
    <property type="evidence" value="ECO:0007669"/>
    <property type="project" value="UniProtKB-SubCell"/>
</dbReference>
<dbReference type="NCBIfam" id="NF038128">
    <property type="entry name" value="choice_anch_J"/>
    <property type="match status" value="1"/>
</dbReference>
<organism evidence="2 3">
    <name type="scientific">Breznakibacter xylanolyticus</name>
    <dbReference type="NCBI Taxonomy" id="990"/>
    <lineage>
        <taxon>Bacteria</taxon>
        <taxon>Pseudomonadati</taxon>
        <taxon>Bacteroidota</taxon>
        <taxon>Bacteroidia</taxon>
        <taxon>Marinilabiliales</taxon>
        <taxon>Marinilabiliaceae</taxon>
        <taxon>Breznakibacter</taxon>
    </lineage>
</organism>
<feature type="domain" description="Fibronectin type-III" evidence="1">
    <location>
        <begin position="165"/>
        <end position="270"/>
    </location>
</feature>
<feature type="domain" description="Fibronectin type-III" evidence="1">
    <location>
        <begin position="754"/>
        <end position="844"/>
    </location>
</feature>
<dbReference type="InterPro" id="IPR003961">
    <property type="entry name" value="FN3_dom"/>
</dbReference>
<feature type="domain" description="Fibronectin type-III" evidence="1">
    <location>
        <begin position="1008"/>
        <end position="1098"/>
    </location>
</feature>
<dbReference type="SMART" id="SM00060">
    <property type="entry name" value="FN3"/>
    <property type="match status" value="6"/>
</dbReference>